<name>A0ABS5JND9_9GAMM</name>
<protein>
    <submittedName>
        <fullName evidence="2">Peptidase</fullName>
    </submittedName>
</protein>
<dbReference type="Gene3D" id="2.10.109.10">
    <property type="entry name" value="Umud Fragment, subunit A"/>
    <property type="match status" value="1"/>
</dbReference>
<dbReference type="Proteomes" id="UP000680634">
    <property type="component" value="Unassembled WGS sequence"/>
</dbReference>
<dbReference type="CDD" id="cd06529">
    <property type="entry name" value="S24_LexA-like"/>
    <property type="match status" value="1"/>
</dbReference>
<proteinExistence type="predicted"/>
<sequence length="125" mass="13897">MGFQNPSQNYTEHRLTLGDLVYLSPHSTYLLRSASDYPDVGIMKGSLLVIDRGLTPQDRQVVIVKVDDELVLRRLQLEPVPGLQELSGQGSVMLLTEEDDALIWGVVAYVLTDIAGLGFNQVRQE</sequence>
<gene>
    <name evidence="2" type="ORF">JK232_18285</name>
</gene>
<organism evidence="2 3">
    <name type="scientific">Nissabacter archeti</name>
    <dbReference type="NCBI Taxonomy" id="1917880"/>
    <lineage>
        <taxon>Bacteria</taxon>
        <taxon>Pseudomonadati</taxon>
        <taxon>Pseudomonadota</taxon>
        <taxon>Gammaproteobacteria</taxon>
        <taxon>Enterobacterales</taxon>
        <taxon>Yersiniaceae</taxon>
        <taxon>Nissabacter</taxon>
    </lineage>
</organism>
<comment type="caution">
    <text evidence="2">The sequence shown here is derived from an EMBL/GenBank/DDBJ whole genome shotgun (WGS) entry which is preliminary data.</text>
</comment>
<reference evidence="2 3" key="1">
    <citation type="submission" date="2020-12" db="EMBL/GenBank/DDBJ databases">
        <authorList>
            <person name="Mcmullen J.G."/>
        </authorList>
    </citation>
    <scope>NUCLEOTIDE SEQUENCE [LARGE SCALE GENOMIC DNA]</scope>
    <source>
        <strain evidence="2 3">JGM97</strain>
    </source>
</reference>
<dbReference type="SUPFAM" id="SSF51306">
    <property type="entry name" value="LexA/Signal peptidase"/>
    <property type="match status" value="1"/>
</dbReference>
<evidence type="ECO:0000313" key="3">
    <source>
        <dbReference type="Proteomes" id="UP000680634"/>
    </source>
</evidence>
<evidence type="ECO:0000259" key="1">
    <source>
        <dbReference type="Pfam" id="PF00717"/>
    </source>
</evidence>
<keyword evidence="3" id="KW-1185">Reference proteome</keyword>
<dbReference type="InterPro" id="IPR015927">
    <property type="entry name" value="Peptidase_S24_S26A/B/C"/>
</dbReference>
<reference evidence="3" key="2">
    <citation type="submission" date="2023-07" db="EMBL/GenBank/DDBJ databases">
        <title>Genome-inferred correspondence between phylogeny and metabolic traits in the wild Drosophila gut microbiome.</title>
        <authorList>
            <person name="Bueno E."/>
            <person name="Blow F."/>
            <person name="Douglas A.E."/>
        </authorList>
    </citation>
    <scope>NUCLEOTIDE SEQUENCE [LARGE SCALE GENOMIC DNA]</scope>
    <source>
        <strain evidence="3">JGM97</strain>
    </source>
</reference>
<feature type="domain" description="Peptidase S24/S26A/S26B/S26C" evidence="1">
    <location>
        <begin position="2"/>
        <end position="78"/>
    </location>
</feature>
<dbReference type="InterPro" id="IPR039418">
    <property type="entry name" value="LexA-like"/>
</dbReference>
<accession>A0ABS5JND9</accession>
<dbReference type="EMBL" id="JAERKB010000013">
    <property type="protein sequence ID" value="MBS0970838.1"/>
    <property type="molecule type" value="Genomic_DNA"/>
</dbReference>
<dbReference type="Pfam" id="PF00717">
    <property type="entry name" value="Peptidase_S24"/>
    <property type="match status" value="1"/>
</dbReference>
<dbReference type="InterPro" id="IPR036286">
    <property type="entry name" value="LexA/Signal_pep-like_sf"/>
</dbReference>
<evidence type="ECO:0000313" key="2">
    <source>
        <dbReference type="EMBL" id="MBS0970838.1"/>
    </source>
</evidence>